<accession>C2EPH5</accession>
<keyword evidence="3 8" id="KW-0813">Transport</keyword>
<keyword evidence="4 8" id="KW-1003">Cell membrane</keyword>
<feature type="transmembrane region" description="Helical" evidence="8">
    <location>
        <begin position="212"/>
        <end position="233"/>
    </location>
</feature>
<dbReference type="OrthoDB" id="9761056at2"/>
<feature type="transmembrane region" description="Helical" evidence="8">
    <location>
        <begin position="321"/>
        <end position="345"/>
    </location>
</feature>
<feature type="transmembrane region" description="Helical" evidence="8">
    <location>
        <begin position="145"/>
        <end position="165"/>
    </location>
</feature>
<feature type="transmembrane region" description="Helical" evidence="8">
    <location>
        <begin position="119"/>
        <end position="138"/>
    </location>
</feature>
<name>C2EPH5_9LACO</name>
<evidence type="ECO:0000313" key="9">
    <source>
        <dbReference type="EMBL" id="EEJ71551.1"/>
    </source>
</evidence>
<evidence type="ECO:0000313" key="10">
    <source>
        <dbReference type="Proteomes" id="UP000005583"/>
    </source>
</evidence>
<feature type="transmembrane region" description="Helical" evidence="8">
    <location>
        <begin position="6"/>
        <end position="22"/>
    </location>
</feature>
<feature type="transmembrane region" description="Helical" evidence="8">
    <location>
        <begin position="59"/>
        <end position="81"/>
    </location>
</feature>
<keyword evidence="5 8" id="KW-0812">Transmembrane</keyword>
<comment type="subcellular location">
    <subcellularLocation>
        <location evidence="1 8">Cell membrane</location>
        <topology evidence="1 8">Multi-pass membrane protein</topology>
    </subcellularLocation>
</comment>
<dbReference type="PANTHER" id="PTHR30003:SF0">
    <property type="entry name" value="GLYCOLATE PERMEASE GLCA-RELATED"/>
    <property type="match status" value="1"/>
</dbReference>
<dbReference type="RefSeq" id="WP_007126066.1">
    <property type="nucleotide sequence ID" value="NZ_AZFO01000006.1"/>
</dbReference>
<dbReference type="PATRIC" id="fig|525365.8.peg.1868"/>
<feature type="transmembrane region" description="Helical" evidence="8">
    <location>
        <begin position="239"/>
        <end position="256"/>
    </location>
</feature>
<feature type="transmembrane region" description="Helical" evidence="8">
    <location>
        <begin position="177"/>
        <end position="200"/>
    </location>
</feature>
<reference evidence="9 10" key="1">
    <citation type="submission" date="2009-01" db="EMBL/GenBank/DDBJ databases">
        <authorList>
            <person name="Qin X."/>
            <person name="Bachman B."/>
            <person name="Battles P."/>
            <person name="Bell A."/>
            <person name="Bess C."/>
            <person name="Bickham C."/>
            <person name="Chaboub L."/>
            <person name="Chen D."/>
            <person name="Coyle M."/>
            <person name="Deiros D.R."/>
            <person name="Dinh H."/>
            <person name="Forbes L."/>
            <person name="Fowler G."/>
            <person name="Francisco L."/>
            <person name="Fu Q."/>
            <person name="Gubbala S."/>
            <person name="Hale W."/>
            <person name="Han Y."/>
            <person name="Hemphill L."/>
            <person name="Highlander S.K."/>
            <person name="Hirani K."/>
            <person name="Hogues M."/>
            <person name="Jackson L."/>
            <person name="Jakkamsetti A."/>
            <person name="Javaid M."/>
            <person name="Jiang H."/>
            <person name="Korchina V."/>
            <person name="Kovar C."/>
            <person name="Lara F."/>
            <person name="Lee S."/>
            <person name="Mata R."/>
            <person name="Mathew T."/>
            <person name="Moen C."/>
            <person name="Morales K."/>
            <person name="Munidasa M."/>
            <person name="Nazareth L."/>
            <person name="Ngo R."/>
            <person name="Nguyen L."/>
            <person name="Okwuonu G."/>
            <person name="Ongeri F."/>
            <person name="Patil S."/>
            <person name="Petrosino J."/>
            <person name="Pham C."/>
            <person name="Pham P."/>
            <person name="Pu L.-L."/>
            <person name="Puazo M."/>
            <person name="Raj R."/>
            <person name="Reid J."/>
            <person name="Rouhana J."/>
            <person name="Saada N."/>
            <person name="Shang Y."/>
            <person name="Simmons D."/>
            <person name="Thornton R."/>
            <person name="Warren J."/>
            <person name="Weissenberger G."/>
            <person name="Zhang J."/>
            <person name="Zhang L."/>
            <person name="Zhou C."/>
            <person name="Zhu D."/>
            <person name="Muzny D."/>
            <person name="Worley K."/>
            <person name="Gibbs R."/>
        </authorList>
    </citation>
    <scope>NUCLEOTIDE SEQUENCE [LARGE SCALE GENOMIC DNA]</scope>
    <source>
        <strain evidence="9 10">DSM 16047</strain>
    </source>
</reference>
<comment type="function">
    <text evidence="8">Uptake of L-lactate across the membrane. Can also transport D-lactate and glycolate.</text>
</comment>
<evidence type="ECO:0000256" key="8">
    <source>
        <dbReference type="RuleBase" id="RU365092"/>
    </source>
</evidence>
<gene>
    <name evidence="9" type="primary">lctP</name>
    <name evidence="9" type="ORF">HMPREF0548_1571</name>
</gene>
<dbReference type="GO" id="GO:0015129">
    <property type="term" value="F:lactate transmembrane transporter activity"/>
    <property type="evidence" value="ECO:0007669"/>
    <property type="project" value="UniProtKB-UniRule"/>
</dbReference>
<feature type="transmembrane region" description="Helical" evidence="8">
    <location>
        <begin position="399"/>
        <end position="422"/>
    </location>
</feature>
<proteinExistence type="inferred from homology"/>
<dbReference type="eggNOG" id="COG1620">
    <property type="taxonomic scope" value="Bacteria"/>
</dbReference>
<dbReference type="HOGENOM" id="CLU_021628_0_0_9"/>
<keyword evidence="6 8" id="KW-1133">Transmembrane helix</keyword>
<evidence type="ECO:0000256" key="6">
    <source>
        <dbReference type="ARBA" id="ARBA00022989"/>
    </source>
</evidence>
<evidence type="ECO:0000256" key="4">
    <source>
        <dbReference type="ARBA" id="ARBA00022475"/>
    </source>
</evidence>
<comment type="caution">
    <text evidence="9">The sequence shown here is derived from an EMBL/GenBank/DDBJ whole genome shotgun (WGS) entry which is preliminary data.</text>
</comment>
<feature type="transmembrane region" description="Helical" evidence="8">
    <location>
        <begin position="29"/>
        <end position="47"/>
    </location>
</feature>
<organism evidence="9 10">
    <name type="scientific">Lactobacillus ultunensis DSM 16047</name>
    <dbReference type="NCBI Taxonomy" id="525365"/>
    <lineage>
        <taxon>Bacteria</taxon>
        <taxon>Bacillati</taxon>
        <taxon>Bacillota</taxon>
        <taxon>Bacilli</taxon>
        <taxon>Lactobacillales</taxon>
        <taxon>Lactobacillaceae</taxon>
        <taxon>Lactobacillus</taxon>
    </lineage>
</organism>
<feature type="transmembrane region" description="Helical" evidence="8">
    <location>
        <begin position="484"/>
        <end position="502"/>
    </location>
</feature>
<dbReference type="GO" id="GO:0005886">
    <property type="term" value="C:plasma membrane"/>
    <property type="evidence" value="ECO:0007669"/>
    <property type="project" value="UniProtKB-SubCell"/>
</dbReference>
<dbReference type="InterPro" id="IPR003804">
    <property type="entry name" value="Lactate_perm"/>
</dbReference>
<dbReference type="AlphaFoldDB" id="C2EPH5"/>
<feature type="transmembrane region" description="Helical" evidence="8">
    <location>
        <begin position="277"/>
        <end position="301"/>
    </location>
</feature>
<dbReference type="PANTHER" id="PTHR30003">
    <property type="entry name" value="L-LACTATE PERMEASE"/>
    <property type="match status" value="1"/>
</dbReference>
<dbReference type="Proteomes" id="UP000005583">
    <property type="component" value="Unassembled WGS sequence"/>
</dbReference>
<evidence type="ECO:0000256" key="2">
    <source>
        <dbReference type="ARBA" id="ARBA00010100"/>
    </source>
</evidence>
<dbReference type="NCBIfam" id="TIGR00795">
    <property type="entry name" value="lctP"/>
    <property type="match status" value="1"/>
</dbReference>
<dbReference type="EMBL" id="ACGU01000070">
    <property type="protein sequence ID" value="EEJ71551.1"/>
    <property type="molecule type" value="Genomic_DNA"/>
</dbReference>
<evidence type="ECO:0000256" key="7">
    <source>
        <dbReference type="ARBA" id="ARBA00023136"/>
    </source>
</evidence>
<evidence type="ECO:0000256" key="1">
    <source>
        <dbReference type="ARBA" id="ARBA00004651"/>
    </source>
</evidence>
<evidence type="ECO:0000256" key="3">
    <source>
        <dbReference type="ARBA" id="ARBA00022448"/>
    </source>
</evidence>
<dbReference type="STRING" id="525365.HMPREF0548_1571"/>
<comment type="similarity">
    <text evidence="2 8">Belongs to the lactate permease family.</text>
</comment>
<feature type="transmembrane region" description="Helical" evidence="8">
    <location>
        <begin position="366"/>
        <end position="393"/>
    </location>
</feature>
<sequence>MWIKFAIALVPIIWLIISLGVMRMPAARACVVGLILTIILAIFSFKLPVIDTMTGALEGIIMGIWPIMFVIVAALFAYNVTNESGGMKTIQDMLATISTDKRIIVLIIAWGFGGFLESIAGFGTAVAISAGILIAFGLKPIQASVISLIANTTATAYGAIGLPILTLAEVTNLDQVALSFLVSVQLCILVILVPFILVILTGGGVKAIKGVGLITFMSGLAMAIPQVIAARFVGAELPAIAGSICSIAVTIWLTRWHEDEEESDVERPANKDLLKACSTFILIFIFVILASSLVPAVNNLLNKATMNLVVYSGKNPNTLSINFLSSPGTLILIAALIGGAIQVSFKKMMQILVESIKGVGKTTVTVCAIVGLAKVMVYAGMTEALAAALVSLLGPVYPLFAPLIGALGTFLTGSATSANVLFGNLQLSAATSLGVNKYWVVASNMTGATAGMLSPQNIAVATGAISREGDEGEILKETVKWGSLYLVICCVFLYGTGLITGMI</sequence>
<dbReference type="Pfam" id="PF02652">
    <property type="entry name" value="Lactate_perm"/>
    <property type="match status" value="1"/>
</dbReference>
<keyword evidence="7 8" id="KW-0472">Membrane</keyword>
<evidence type="ECO:0000256" key="5">
    <source>
        <dbReference type="ARBA" id="ARBA00022692"/>
    </source>
</evidence>
<dbReference type="GO" id="GO:0015295">
    <property type="term" value="F:solute:proton symporter activity"/>
    <property type="evidence" value="ECO:0007669"/>
    <property type="project" value="TreeGrafter"/>
</dbReference>
<keyword evidence="10" id="KW-1185">Reference proteome</keyword>
<protein>
    <recommendedName>
        <fullName evidence="8">L-lactate permease</fullName>
    </recommendedName>
</protein>